<sequence length="108" mass="13060">MKTYSKHKQCGILLQILQQKYRSPELESQLDEPWLRDYRNTKFFLIDGILHHIESHTSALTVVERDHISLILQECHYCPYMGHMSEERTKERLSSTAWWPRWEQELSE</sequence>
<accession>A0A9Q3D2J1</accession>
<comment type="caution">
    <text evidence="2">The sequence shown here is derived from an EMBL/GenBank/DDBJ whole genome shotgun (WGS) entry which is preliminary data.</text>
</comment>
<protein>
    <recommendedName>
        <fullName evidence="1">Integrase zinc-binding domain-containing protein</fullName>
    </recommendedName>
</protein>
<evidence type="ECO:0000259" key="1">
    <source>
        <dbReference type="Pfam" id="PF17921"/>
    </source>
</evidence>
<dbReference type="Gene3D" id="1.10.340.70">
    <property type="match status" value="1"/>
</dbReference>
<gene>
    <name evidence="2" type="ORF">O181_032407</name>
</gene>
<dbReference type="AlphaFoldDB" id="A0A9Q3D2J1"/>
<name>A0A9Q3D2J1_9BASI</name>
<dbReference type="Pfam" id="PF17921">
    <property type="entry name" value="Integrase_H2C2"/>
    <property type="match status" value="1"/>
</dbReference>
<organism evidence="2 3">
    <name type="scientific">Austropuccinia psidii MF-1</name>
    <dbReference type="NCBI Taxonomy" id="1389203"/>
    <lineage>
        <taxon>Eukaryota</taxon>
        <taxon>Fungi</taxon>
        <taxon>Dikarya</taxon>
        <taxon>Basidiomycota</taxon>
        <taxon>Pucciniomycotina</taxon>
        <taxon>Pucciniomycetes</taxon>
        <taxon>Pucciniales</taxon>
        <taxon>Sphaerophragmiaceae</taxon>
        <taxon>Austropuccinia</taxon>
    </lineage>
</organism>
<feature type="domain" description="Integrase zinc-binding" evidence="1">
    <location>
        <begin position="65"/>
        <end position="105"/>
    </location>
</feature>
<proteinExistence type="predicted"/>
<evidence type="ECO:0000313" key="2">
    <source>
        <dbReference type="EMBL" id="MBW0492692.1"/>
    </source>
</evidence>
<dbReference type="InterPro" id="IPR041588">
    <property type="entry name" value="Integrase_H2C2"/>
</dbReference>
<evidence type="ECO:0000313" key="3">
    <source>
        <dbReference type="Proteomes" id="UP000765509"/>
    </source>
</evidence>
<dbReference type="Proteomes" id="UP000765509">
    <property type="component" value="Unassembled WGS sequence"/>
</dbReference>
<keyword evidence="3" id="KW-1185">Reference proteome</keyword>
<dbReference type="EMBL" id="AVOT02011709">
    <property type="protein sequence ID" value="MBW0492692.1"/>
    <property type="molecule type" value="Genomic_DNA"/>
</dbReference>
<reference evidence="2" key="1">
    <citation type="submission" date="2021-03" db="EMBL/GenBank/DDBJ databases">
        <title>Draft genome sequence of rust myrtle Austropuccinia psidii MF-1, a brazilian biotype.</title>
        <authorList>
            <person name="Quecine M.C."/>
            <person name="Pachon D.M.R."/>
            <person name="Bonatelli M.L."/>
            <person name="Correr F.H."/>
            <person name="Franceschini L.M."/>
            <person name="Leite T.F."/>
            <person name="Margarido G.R.A."/>
            <person name="Almeida C.A."/>
            <person name="Ferrarezi J.A."/>
            <person name="Labate C.A."/>
        </authorList>
    </citation>
    <scope>NUCLEOTIDE SEQUENCE</scope>
    <source>
        <strain evidence="2">MF-1</strain>
    </source>
</reference>